<gene>
    <name evidence="2" type="ORF">EV420DRAFT_1473278</name>
</gene>
<reference evidence="2" key="1">
    <citation type="submission" date="2023-06" db="EMBL/GenBank/DDBJ databases">
        <authorList>
            <consortium name="Lawrence Berkeley National Laboratory"/>
            <person name="Ahrendt S."/>
            <person name="Sahu N."/>
            <person name="Indic B."/>
            <person name="Wong-Bajracharya J."/>
            <person name="Merenyi Z."/>
            <person name="Ke H.-M."/>
            <person name="Monk M."/>
            <person name="Kocsube S."/>
            <person name="Drula E."/>
            <person name="Lipzen A."/>
            <person name="Balint B."/>
            <person name="Henrissat B."/>
            <person name="Andreopoulos B."/>
            <person name="Martin F.M."/>
            <person name="Harder C.B."/>
            <person name="Rigling D."/>
            <person name="Ford K.L."/>
            <person name="Foster G.D."/>
            <person name="Pangilinan J."/>
            <person name="Papanicolaou A."/>
            <person name="Barry K."/>
            <person name="LaButti K."/>
            <person name="Viragh M."/>
            <person name="Koriabine M."/>
            <person name="Yan M."/>
            <person name="Riley R."/>
            <person name="Champramary S."/>
            <person name="Plett K.L."/>
            <person name="Tsai I.J."/>
            <person name="Slot J."/>
            <person name="Sipos G."/>
            <person name="Plett J."/>
            <person name="Nagy L.G."/>
            <person name="Grigoriev I.V."/>
        </authorList>
    </citation>
    <scope>NUCLEOTIDE SEQUENCE</scope>
    <source>
        <strain evidence="2">CCBAS 213</strain>
    </source>
</reference>
<sequence>MDDPSCPEEQTSRVPTPTEQPQLTSQTSGVYSSMGETHSYQVSLTSLQSEESQEMKKKGLWDWAKEALPTSSTKKGGSSRTSLRTMGAAKKGLTPIPEASGSKPKRTLTGQESMTLKMMMESSVLGPPLQIPPEQVPVSLLDTEWLRAAQENREEYQLPGIHALERDDESEEEPTTGMPTATGALVHQQGVEGVIVLDLVAQQQIWNKIEAHNSDMVGTTSATRRLPNIPTFTPSVPPWAFQVIESDFDARDARLPAVRQAQMERARAWEARITETEYWAIRGNFDFPLESDATPAEAREQIELAGRRLQYANQRATSYKE</sequence>
<keyword evidence="3" id="KW-1185">Reference proteome</keyword>
<dbReference type="Proteomes" id="UP001175211">
    <property type="component" value="Unassembled WGS sequence"/>
</dbReference>
<organism evidence="2 3">
    <name type="scientific">Armillaria tabescens</name>
    <name type="common">Ringless honey mushroom</name>
    <name type="synonym">Agaricus tabescens</name>
    <dbReference type="NCBI Taxonomy" id="1929756"/>
    <lineage>
        <taxon>Eukaryota</taxon>
        <taxon>Fungi</taxon>
        <taxon>Dikarya</taxon>
        <taxon>Basidiomycota</taxon>
        <taxon>Agaricomycotina</taxon>
        <taxon>Agaricomycetes</taxon>
        <taxon>Agaricomycetidae</taxon>
        <taxon>Agaricales</taxon>
        <taxon>Marasmiineae</taxon>
        <taxon>Physalacriaceae</taxon>
        <taxon>Desarmillaria</taxon>
    </lineage>
</organism>
<evidence type="ECO:0000313" key="2">
    <source>
        <dbReference type="EMBL" id="KAK0470196.1"/>
    </source>
</evidence>
<feature type="compositionally biased region" description="Polar residues" evidence="1">
    <location>
        <begin position="8"/>
        <end position="42"/>
    </location>
</feature>
<feature type="compositionally biased region" description="Basic and acidic residues" evidence="1">
    <location>
        <begin position="53"/>
        <end position="65"/>
    </location>
</feature>
<dbReference type="GeneID" id="85352664"/>
<dbReference type="EMBL" id="JAUEPS010000001">
    <property type="protein sequence ID" value="KAK0470196.1"/>
    <property type="molecule type" value="Genomic_DNA"/>
</dbReference>
<protein>
    <submittedName>
        <fullName evidence="2">Uncharacterized protein</fullName>
    </submittedName>
</protein>
<name>A0AA39NR03_ARMTA</name>
<proteinExistence type="predicted"/>
<comment type="caution">
    <text evidence="2">The sequence shown here is derived from an EMBL/GenBank/DDBJ whole genome shotgun (WGS) entry which is preliminary data.</text>
</comment>
<accession>A0AA39NR03</accession>
<evidence type="ECO:0000313" key="3">
    <source>
        <dbReference type="Proteomes" id="UP001175211"/>
    </source>
</evidence>
<dbReference type="AlphaFoldDB" id="A0AA39NR03"/>
<evidence type="ECO:0000256" key="1">
    <source>
        <dbReference type="SAM" id="MobiDB-lite"/>
    </source>
</evidence>
<feature type="compositionally biased region" description="Low complexity" evidence="1">
    <location>
        <begin position="70"/>
        <end position="82"/>
    </location>
</feature>
<dbReference type="RefSeq" id="XP_060339989.1">
    <property type="nucleotide sequence ID" value="XM_060469116.1"/>
</dbReference>
<feature type="region of interest" description="Disordered" evidence="1">
    <location>
        <begin position="1"/>
        <end position="107"/>
    </location>
</feature>